<organism evidence="8 9">
    <name type="scientific">Kordia antarctica</name>
    <dbReference type="NCBI Taxonomy" id="1218801"/>
    <lineage>
        <taxon>Bacteria</taxon>
        <taxon>Pseudomonadati</taxon>
        <taxon>Bacteroidota</taxon>
        <taxon>Flavobacteriia</taxon>
        <taxon>Flavobacteriales</taxon>
        <taxon>Flavobacteriaceae</taxon>
        <taxon>Kordia</taxon>
    </lineage>
</organism>
<keyword evidence="1 5" id="KW-0597">Phosphoprotein</keyword>
<protein>
    <submittedName>
        <fullName evidence="8">Transcriptional regulatory protein DegU</fullName>
    </submittedName>
</protein>
<dbReference type="SMART" id="SM00448">
    <property type="entry name" value="REC"/>
    <property type="match status" value="1"/>
</dbReference>
<evidence type="ECO:0000313" key="9">
    <source>
        <dbReference type="Proteomes" id="UP000464657"/>
    </source>
</evidence>
<dbReference type="PANTHER" id="PTHR43214:SF41">
    <property type="entry name" value="NITRATE_NITRITE RESPONSE REGULATOR PROTEIN NARP"/>
    <property type="match status" value="1"/>
</dbReference>
<dbReference type="RefSeq" id="WP_160129383.1">
    <property type="nucleotide sequence ID" value="NZ_CP019288.1"/>
</dbReference>
<dbReference type="Gene3D" id="3.40.50.2300">
    <property type="match status" value="1"/>
</dbReference>
<dbReference type="AlphaFoldDB" id="A0A7L4ZIY2"/>
<feature type="domain" description="HTH luxR-type" evidence="6">
    <location>
        <begin position="145"/>
        <end position="210"/>
    </location>
</feature>
<evidence type="ECO:0000256" key="5">
    <source>
        <dbReference type="PROSITE-ProRule" id="PRU00169"/>
    </source>
</evidence>
<keyword evidence="2" id="KW-0805">Transcription regulation</keyword>
<reference evidence="8 9" key="1">
    <citation type="journal article" date="2013" name="Int. J. Syst. Evol. Microbiol.">
        <title>Kordia antarctica sp. nov., isolated from Antarctic seawater.</title>
        <authorList>
            <person name="Baek K."/>
            <person name="Choi A."/>
            <person name="Kang I."/>
            <person name="Lee K."/>
            <person name="Cho J.C."/>
        </authorList>
    </citation>
    <scope>NUCLEOTIDE SEQUENCE [LARGE SCALE GENOMIC DNA]</scope>
    <source>
        <strain evidence="8 9">IMCC3317</strain>
    </source>
</reference>
<evidence type="ECO:0000256" key="2">
    <source>
        <dbReference type="ARBA" id="ARBA00023015"/>
    </source>
</evidence>
<dbReference type="GO" id="GO:0000160">
    <property type="term" value="P:phosphorelay signal transduction system"/>
    <property type="evidence" value="ECO:0007669"/>
    <property type="project" value="InterPro"/>
</dbReference>
<evidence type="ECO:0000259" key="6">
    <source>
        <dbReference type="PROSITE" id="PS50043"/>
    </source>
</evidence>
<dbReference type="SMART" id="SM00421">
    <property type="entry name" value="HTH_LUXR"/>
    <property type="match status" value="1"/>
</dbReference>
<dbReference type="InterPro" id="IPR039420">
    <property type="entry name" value="WalR-like"/>
</dbReference>
<dbReference type="InterPro" id="IPR001789">
    <property type="entry name" value="Sig_transdc_resp-reg_receiver"/>
</dbReference>
<evidence type="ECO:0000256" key="4">
    <source>
        <dbReference type="ARBA" id="ARBA00023163"/>
    </source>
</evidence>
<evidence type="ECO:0000313" key="8">
    <source>
        <dbReference type="EMBL" id="QHI36698.1"/>
    </source>
</evidence>
<sequence>MEKKKEINIIIADDHQIVIDGLKSLLVQHSHIKIIGEASNGLEAIDLIEKNNIDIAVLDISMPEMDGVEATKIIKEKHPGVQILILTMHDGSEFIHELVEIGANGYILKNRGKEEFVEALETIAKGQEYLKGKVLNILVDAVRKPKQKAVQFTKREKDVLRLIIDEHTTAQISAKLNIAHSTVETHRRNLIEKTGVKSSLGLVRYAIENGHM</sequence>
<dbReference type="Pfam" id="PF00196">
    <property type="entry name" value="GerE"/>
    <property type="match status" value="1"/>
</dbReference>
<dbReference type="KEGG" id="kan:IMCC3317_20630"/>
<accession>A0A7L4ZIY2</accession>
<evidence type="ECO:0000259" key="7">
    <source>
        <dbReference type="PROSITE" id="PS50110"/>
    </source>
</evidence>
<name>A0A7L4ZIY2_9FLAO</name>
<dbReference type="CDD" id="cd17535">
    <property type="entry name" value="REC_NarL-like"/>
    <property type="match status" value="1"/>
</dbReference>
<keyword evidence="3" id="KW-0238">DNA-binding</keyword>
<dbReference type="InterPro" id="IPR011006">
    <property type="entry name" value="CheY-like_superfamily"/>
</dbReference>
<dbReference type="PROSITE" id="PS50043">
    <property type="entry name" value="HTH_LUXR_2"/>
    <property type="match status" value="1"/>
</dbReference>
<dbReference type="OrthoDB" id="9797341at2"/>
<dbReference type="Proteomes" id="UP000464657">
    <property type="component" value="Chromosome"/>
</dbReference>
<keyword evidence="4" id="KW-0804">Transcription</keyword>
<dbReference type="InterPro" id="IPR000792">
    <property type="entry name" value="Tscrpt_reg_LuxR_C"/>
</dbReference>
<evidence type="ECO:0000256" key="1">
    <source>
        <dbReference type="ARBA" id="ARBA00022553"/>
    </source>
</evidence>
<feature type="modified residue" description="4-aspartylphosphate" evidence="5">
    <location>
        <position position="59"/>
    </location>
</feature>
<dbReference type="CDD" id="cd06170">
    <property type="entry name" value="LuxR_C_like"/>
    <property type="match status" value="1"/>
</dbReference>
<dbReference type="PROSITE" id="PS50110">
    <property type="entry name" value="RESPONSE_REGULATORY"/>
    <property type="match status" value="1"/>
</dbReference>
<proteinExistence type="predicted"/>
<dbReference type="EMBL" id="CP019288">
    <property type="protein sequence ID" value="QHI36698.1"/>
    <property type="molecule type" value="Genomic_DNA"/>
</dbReference>
<dbReference type="InterPro" id="IPR016032">
    <property type="entry name" value="Sig_transdc_resp-reg_C-effctor"/>
</dbReference>
<dbReference type="PRINTS" id="PR00038">
    <property type="entry name" value="HTHLUXR"/>
</dbReference>
<dbReference type="Pfam" id="PF00072">
    <property type="entry name" value="Response_reg"/>
    <property type="match status" value="1"/>
</dbReference>
<dbReference type="PANTHER" id="PTHR43214">
    <property type="entry name" value="TWO-COMPONENT RESPONSE REGULATOR"/>
    <property type="match status" value="1"/>
</dbReference>
<dbReference type="SUPFAM" id="SSF52172">
    <property type="entry name" value="CheY-like"/>
    <property type="match status" value="1"/>
</dbReference>
<evidence type="ECO:0000256" key="3">
    <source>
        <dbReference type="ARBA" id="ARBA00023125"/>
    </source>
</evidence>
<feature type="domain" description="Response regulatory" evidence="7">
    <location>
        <begin position="8"/>
        <end position="124"/>
    </location>
</feature>
<gene>
    <name evidence="8" type="primary">degU_3</name>
    <name evidence="8" type="ORF">IMCC3317_20630</name>
</gene>
<dbReference type="GO" id="GO:0003677">
    <property type="term" value="F:DNA binding"/>
    <property type="evidence" value="ECO:0007669"/>
    <property type="project" value="UniProtKB-KW"/>
</dbReference>
<dbReference type="SUPFAM" id="SSF46894">
    <property type="entry name" value="C-terminal effector domain of the bipartite response regulators"/>
    <property type="match status" value="1"/>
</dbReference>
<keyword evidence="9" id="KW-1185">Reference proteome</keyword>
<dbReference type="InterPro" id="IPR058245">
    <property type="entry name" value="NreC/VraR/RcsB-like_REC"/>
</dbReference>
<dbReference type="GO" id="GO:0006355">
    <property type="term" value="P:regulation of DNA-templated transcription"/>
    <property type="evidence" value="ECO:0007669"/>
    <property type="project" value="InterPro"/>
</dbReference>